<comment type="caution">
    <text evidence="2">The sequence shown here is derived from an EMBL/GenBank/DDBJ whole genome shotgun (WGS) entry which is preliminary data.</text>
</comment>
<keyword evidence="1" id="KW-1133">Transmembrane helix</keyword>
<feature type="transmembrane region" description="Helical" evidence="1">
    <location>
        <begin position="86"/>
        <end position="102"/>
    </location>
</feature>
<evidence type="ECO:0000313" key="3">
    <source>
        <dbReference type="Proteomes" id="UP001597427"/>
    </source>
</evidence>
<dbReference type="RefSeq" id="WP_379980105.1">
    <property type="nucleotide sequence ID" value="NZ_JBHUMO010000025.1"/>
</dbReference>
<reference evidence="3" key="1">
    <citation type="journal article" date="2019" name="Int. J. Syst. Evol. Microbiol.">
        <title>The Global Catalogue of Microorganisms (GCM) 10K type strain sequencing project: providing services to taxonomists for standard genome sequencing and annotation.</title>
        <authorList>
            <consortium name="The Broad Institute Genomics Platform"/>
            <consortium name="The Broad Institute Genome Sequencing Center for Infectious Disease"/>
            <person name="Wu L."/>
            <person name="Ma J."/>
        </authorList>
    </citation>
    <scope>NUCLEOTIDE SEQUENCE [LARGE SCALE GENOMIC DNA]</scope>
    <source>
        <strain evidence="3">TISTR 932</strain>
    </source>
</reference>
<proteinExistence type="predicted"/>
<feature type="transmembrane region" description="Helical" evidence="1">
    <location>
        <begin position="51"/>
        <end position="74"/>
    </location>
</feature>
<evidence type="ECO:0000256" key="1">
    <source>
        <dbReference type="SAM" id="Phobius"/>
    </source>
</evidence>
<sequence>MIFILGTLVLFIISIKLSSFLSVGFLMLHFKMKRYFQHMTEEKWRLYFHKIGSKGILFRMIGYYWVALLLLAYWNMNYFWNGSAPYAITLLIAGGFHLLFNYQTKKQQFQKIIHQQQSDSSDEN</sequence>
<evidence type="ECO:0008006" key="4">
    <source>
        <dbReference type="Google" id="ProtNLM"/>
    </source>
</evidence>
<feature type="transmembrane region" description="Helical" evidence="1">
    <location>
        <begin position="6"/>
        <end position="30"/>
    </location>
</feature>
<dbReference type="Proteomes" id="UP001597427">
    <property type="component" value="Unassembled WGS sequence"/>
</dbReference>
<gene>
    <name evidence="2" type="ORF">ACFSR0_03890</name>
</gene>
<evidence type="ECO:0000313" key="2">
    <source>
        <dbReference type="EMBL" id="MFD2728571.1"/>
    </source>
</evidence>
<dbReference type="EMBL" id="JBHUMO010000025">
    <property type="protein sequence ID" value="MFD2728571.1"/>
    <property type="molecule type" value="Genomic_DNA"/>
</dbReference>
<keyword evidence="1" id="KW-0472">Membrane</keyword>
<keyword evidence="3" id="KW-1185">Reference proteome</keyword>
<organism evidence="2 3">
    <name type="scientific">Enterococcus camelliae</name>
    <dbReference type="NCBI Taxonomy" id="453959"/>
    <lineage>
        <taxon>Bacteria</taxon>
        <taxon>Bacillati</taxon>
        <taxon>Bacillota</taxon>
        <taxon>Bacilli</taxon>
        <taxon>Lactobacillales</taxon>
        <taxon>Enterococcaceae</taxon>
        <taxon>Enterococcus</taxon>
    </lineage>
</organism>
<keyword evidence="1" id="KW-0812">Transmembrane</keyword>
<accession>A0ABW5TKC9</accession>
<name>A0ABW5TKC9_9ENTE</name>
<protein>
    <recommendedName>
        <fullName evidence="4">DUF454 domain-containing protein</fullName>
    </recommendedName>
</protein>